<feature type="signal peptide" evidence="1">
    <location>
        <begin position="1"/>
        <end position="23"/>
    </location>
</feature>
<accession>A0ABU4V3X4</accession>
<comment type="caution">
    <text evidence="2">The sequence shown here is derived from an EMBL/GenBank/DDBJ whole genome shotgun (WGS) entry which is preliminary data.</text>
</comment>
<evidence type="ECO:0000256" key="1">
    <source>
        <dbReference type="SAM" id="SignalP"/>
    </source>
</evidence>
<protein>
    <recommendedName>
        <fullName evidence="4">Lipoprotein</fullName>
    </recommendedName>
</protein>
<reference evidence="2 3" key="2">
    <citation type="submission" date="2023-11" db="EMBL/GenBank/DDBJ databases">
        <authorList>
            <person name="Lara A.C."/>
            <person name="Chronakova A."/>
        </authorList>
    </citation>
    <scope>NUCLEOTIDE SEQUENCE [LARGE SCALE GENOMIC DNA]</scope>
    <source>
        <strain evidence="2 3">BCCO 10_0061</strain>
    </source>
</reference>
<dbReference type="Proteomes" id="UP001285352">
    <property type="component" value="Unassembled WGS sequence"/>
</dbReference>
<dbReference type="RefSeq" id="WP_319977682.1">
    <property type="nucleotide sequence ID" value="NZ_JAXAVU010000010.1"/>
</dbReference>
<keyword evidence="3" id="KW-1185">Reference proteome</keyword>
<sequence length="133" mass="14003">MHPARFVLASVLVLMLCACSTGADGGADDPRAAVDTYLTAMNNKDEAALRKVLSESQRDEAAGHLSAHGGKGLAVKSVDLTQDFGPSFANAHVTGEYADRSGYDERIVVSKIDDRWYVGIPGPAPARTSPAKS</sequence>
<gene>
    <name evidence="2" type="ORF">SK854_25880</name>
</gene>
<evidence type="ECO:0000313" key="3">
    <source>
        <dbReference type="Proteomes" id="UP001285352"/>
    </source>
</evidence>
<proteinExistence type="predicted"/>
<evidence type="ECO:0008006" key="4">
    <source>
        <dbReference type="Google" id="ProtNLM"/>
    </source>
</evidence>
<dbReference type="PROSITE" id="PS51257">
    <property type="entry name" value="PROKAR_LIPOPROTEIN"/>
    <property type="match status" value="1"/>
</dbReference>
<organism evidence="2 3">
    <name type="scientific">Lentzea sokolovensis</name>
    <dbReference type="NCBI Taxonomy" id="3095429"/>
    <lineage>
        <taxon>Bacteria</taxon>
        <taxon>Bacillati</taxon>
        <taxon>Actinomycetota</taxon>
        <taxon>Actinomycetes</taxon>
        <taxon>Pseudonocardiales</taxon>
        <taxon>Pseudonocardiaceae</taxon>
        <taxon>Lentzea</taxon>
    </lineage>
</organism>
<reference evidence="2 3" key="1">
    <citation type="submission" date="2023-11" db="EMBL/GenBank/DDBJ databases">
        <title>Lentzea sokolovensis, sp. nov., Lentzea kristufkii, sp. nov., and Lentzea miocenensis, sp. nov., rare actinobacteria from Sokolov Coal Basin, Miocene lacustrine sediment, Czech Republic.</title>
        <authorList>
            <person name="Lara A."/>
            <person name="Kotroba L."/>
            <person name="Nouioui I."/>
            <person name="Neumann-Schaal M."/>
            <person name="Mast Y."/>
            <person name="Chronakova A."/>
        </authorList>
    </citation>
    <scope>NUCLEOTIDE SEQUENCE [LARGE SCALE GENOMIC DNA]</scope>
    <source>
        <strain evidence="2 3">BCCO 10_0061</strain>
    </source>
</reference>
<dbReference type="EMBL" id="JAXAVU010000010">
    <property type="protein sequence ID" value="MDX8145565.1"/>
    <property type="molecule type" value="Genomic_DNA"/>
</dbReference>
<evidence type="ECO:0000313" key="2">
    <source>
        <dbReference type="EMBL" id="MDX8145565.1"/>
    </source>
</evidence>
<name>A0ABU4V3X4_9PSEU</name>
<keyword evidence="1" id="KW-0732">Signal</keyword>
<feature type="chain" id="PRO_5047140909" description="Lipoprotein" evidence="1">
    <location>
        <begin position="24"/>
        <end position="133"/>
    </location>
</feature>